<evidence type="ECO:0000256" key="2">
    <source>
        <dbReference type="ARBA" id="ARBA00022777"/>
    </source>
</evidence>
<protein>
    <submittedName>
        <fullName evidence="6">Two-component sensor histidine kinase</fullName>
    </submittedName>
</protein>
<dbReference type="Gene3D" id="1.20.5.1930">
    <property type="match status" value="1"/>
</dbReference>
<dbReference type="Gene3D" id="3.30.565.10">
    <property type="entry name" value="Histidine kinase-like ATPase, C-terminal domain"/>
    <property type="match status" value="1"/>
</dbReference>
<keyword evidence="1" id="KW-0808">Transferase</keyword>
<feature type="domain" description="Signal transduction histidine kinase subgroup 3 dimerisation and phosphoacceptor" evidence="5">
    <location>
        <begin position="214"/>
        <end position="278"/>
    </location>
</feature>
<dbReference type="AlphaFoldDB" id="A0A221SU19"/>
<dbReference type="PANTHER" id="PTHR24421:SF59">
    <property type="entry name" value="OXYGEN SENSOR HISTIDINE KINASE NREB"/>
    <property type="match status" value="1"/>
</dbReference>
<dbReference type="GO" id="GO:0016020">
    <property type="term" value="C:membrane"/>
    <property type="evidence" value="ECO:0007669"/>
    <property type="project" value="InterPro"/>
</dbReference>
<dbReference type="Pfam" id="PF07730">
    <property type="entry name" value="HisKA_3"/>
    <property type="match status" value="1"/>
</dbReference>
<dbReference type="RefSeq" id="WP_027461903.1">
    <property type="nucleotide sequence ID" value="NZ_CP021081.1"/>
</dbReference>
<dbReference type="InterPro" id="IPR011712">
    <property type="entry name" value="Sig_transdc_His_kin_sub3_dim/P"/>
</dbReference>
<dbReference type="STRING" id="317577.GCA_000419625_00517"/>
<sequence length="404" mass="43917">MTVSLPLLPESTRTSHAPPAAAVQEAAGEVRRTLLQTSLPIWAVLSLHSLMIEPVRDQLSRGAVLTWGTLNLVFLGTLLLTLRHLNRLSPPAALAALLGQSALLLTGNAFLNGSSIQAGLLVVVAAQVSLLWPFRQVLVWIAGQSLGLLWILHTNWQSLDAWAFSTGYVCIQLLAASSVRTAMREVQARRQLSVVVEELRATRELLSEASRQAERLHISRELHDVLGHQLTALGMHLQVGLHHLPPEHAARPHVQTAQAVGQQLLDDVRTTVRGMRASATCDFVPEVRRLTATDALSVQLAFSPGFTVTCPVTSLVLRRCVQEIMTNTLRHARAAHLWFTFTQGAQGIRVQAHDDGRGAPDLRFGCGLLGMRERLGCVGGQLHVDSPPGQGVRYLLSLPAQEGT</sequence>
<dbReference type="KEGG" id="dfc:DFI_03115"/>
<dbReference type="GO" id="GO:0000155">
    <property type="term" value="F:phosphorelay sensor kinase activity"/>
    <property type="evidence" value="ECO:0007669"/>
    <property type="project" value="InterPro"/>
</dbReference>
<feature type="domain" description="Histidine kinase/HSP90-like ATPase" evidence="4">
    <location>
        <begin position="317"/>
        <end position="401"/>
    </location>
</feature>
<keyword evidence="7" id="KW-1185">Reference proteome</keyword>
<dbReference type="InterPro" id="IPR050482">
    <property type="entry name" value="Sensor_HK_TwoCompSys"/>
</dbReference>
<evidence type="ECO:0000256" key="3">
    <source>
        <dbReference type="ARBA" id="ARBA00023012"/>
    </source>
</evidence>
<dbReference type="GO" id="GO:0046983">
    <property type="term" value="F:protein dimerization activity"/>
    <property type="evidence" value="ECO:0007669"/>
    <property type="project" value="InterPro"/>
</dbReference>
<reference evidence="6 7" key="1">
    <citation type="submission" date="2017-05" db="EMBL/GenBank/DDBJ databases">
        <title>The complete genome sequence of Deinococcus ficus isolated from the rhizosphere of the Ficus religiosa L. in Taiwan.</title>
        <authorList>
            <person name="Wu K.-M."/>
            <person name="Liao T.-L."/>
            <person name="Liu Y.-M."/>
            <person name="Young C.-C."/>
            <person name="Tsai S.-F."/>
        </authorList>
    </citation>
    <scope>NUCLEOTIDE SEQUENCE [LARGE SCALE GENOMIC DNA]</scope>
    <source>
        <strain evidence="6 7">CC-FR2-10</strain>
    </source>
</reference>
<keyword evidence="2 6" id="KW-0418">Kinase</keyword>
<name>A0A221SU19_9DEIO</name>
<keyword evidence="3" id="KW-0902">Two-component regulatory system</keyword>
<dbReference type="CDD" id="cd16917">
    <property type="entry name" value="HATPase_UhpB-NarQ-NarX-like"/>
    <property type="match status" value="1"/>
</dbReference>
<organism evidence="6 7">
    <name type="scientific">Deinococcus ficus</name>
    <dbReference type="NCBI Taxonomy" id="317577"/>
    <lineage>
        <taxon>Bacteria</taxon>
        <taxon>Thermotogati</taxon>
        <taxon>Deinococcota</taxon>
        <taxon>Deinococci</taxon>
        <taxon>Deinococcales</taxon>
        <taxon>Deinococcaceae</taxon>
        <taxon>Deinococcus</taxon>
    </lineage>
</organism>
<evidence type="ECO:0000313" key="7">
    <source>
        <dbReference type="Proteomes" id="UP000259030"/>
    </source>
</evidence>
<dbReference type="PANTHER" id="PTHR24421">
    <property type="entry name" value="NITRATE/NITRITE SENSOR PROTEIN NARX-RELATED"/>
    <property type="match status" value="1"/>
</dbReference>
<evidence type="ECO:0000259" key="4">
    <source>
        <dbReference type="Pfam" id="PF02518"/>
    </source>
</evidence>
<evidence type="ECO:0000259" key="5">
    <source>
        <dbReference type="Pfam" id="PF07730"/>
    </source>
</evidence>
<dbReference type="EMBL" id="CP021081">
    <property type="protein sequence ID" value="ASN80134.1"/>
    <property type="molecule type" value="Genomic_DNA"/>
</dbReference>
<evidence type="ECO:0000256" key="1">
    <source>
        <dbReference type="ARBA" id="ARBA00022679"/>
    </source>
</evidence>
<dbReference type="SUPFAM" id="SSF55874">
    <property type="entry name" value="ATPase domain of HSP90 chaperone/DNA topoisomerase II/histidine kinase"/>
    <property type="match status" value="1"/>
</dbReference>
<accession>A0A221SU19</accession>
<proteinExistence type="predicted"/>
<dbReference type="Pfam" id="PF02518">
    <property type="entry name" value="HATPase_c"/>
    <property type="match status" value="1"/>
</dbReference>
<dbReference type="Proteomes" id="UP000259030">
    <property type="component" value="Chromosome"/>
</dbReference>
<evidence type="ECO:0000313" key="6">
    <source>
        <dbReference type="EMBL" id="ASN80134.1"/>
    </source>
</evidence>
<dbReference type="InterPro" id="IPR003594">
    <property type="entry name" value="HATPase_dom"/>
</dbReference>
<gene>
    <name evidence="6" type="ORF">DFI_03115</name>
</gene>
<dbReference type="InterPro" id="IPR036890">
    <property type="entry name" value="HATPase_C_sf"/>
</dbReference>